<proteinExistence type="inferred from homology"/>
<feature type="transmembrane region" description="Helical" evidence="10">
    <location>
        <begin position="124"/>
        <end position="148"/>
    </location>
</feature>
<keyword evidence="7 9" id="KW-0408">Iron</keyword>
<keyword evidence="8" id="KW-0503">Monooxygenase</keyword>
<dbReference type="PRINTS" id="PR00463">
    <property type="entry name" value="EP450I"/>
</dbReference>
<evidence type="ECO:0008006" key="12">
    <source>
        <dbReference type="Google" id="ProtNLM"/>
    </source>
</evidence>
<comment type="similarity">
    <text evidence="3">Belongs to the cytochrome P450 family.</text>
</comment>
<feature type="transmembrane region" description="Helical" evidence="10">
    <location>
        <begin position="200"/>
        <end position="220"/>
    </location>
</feature>
<evidence type="ECO:0000256" key="3">
    <source>
        <dbReference type="ARBA" id="ARBA00010617"/>
    </source>
</evidence>
<feature type="transmembrane region" description="Helical" evidence="10">
    <location>
        <begin position="88"/>
        <end position="112"/>
    </location>
</feature>
<evidence type="ECO:0000256" key="2">
    <source>
        <dbReference type="ARBA" id="ARBA00005179"/>
    </source>
</evidence>
<organism evidence="11">
    <name type="scientific">Psilocybe cubensis</name>
    <name type="common">Psychedelic mushroom</name>
    <name type="synonym">Stropharia cubensis</name>
    <dbReference type="NCBI Taxonomy" id="181762"/>
    <lineage>
        <taxon>Eukaryota</taxon>
        <taxon>Fungi</taxon>
        <taxon>Dikarya</taxon>
        <taxon>Basidiomycota</taxon>
        <taxon>Agaricomycotina</taxon>
        <taxon>Agaricomycetes</taxon>
        <taxon>Agaricomycetidae</taxon>
        <taxon>Agaricales</taxon>
        <taxon>Agaricineae</taxon>
        <taxon>Strophariaceae</taxon>
        <taxon>Psilocybe</taxon>
    </lineage>
</organism>
<dbReference type="EMBL" id="JAFIQS010000005">
    <property type="protein sequence ID" value="KAG5169063.1"/>
    <property type="molecule type" value="Genomic_DNA"/>
</dbReference>
<name>A0A8H7Y0P6_PSICU</name>
<keyword evidence="6" id="KW-0560">Oxidoreductase</keyword>
<evidence type="ECO:0000256" key="5">
    <source>
        <dbReference type="ARBA" id="ARBA00022723"/>
    </source>
</evidence>
<accession>A0A8H7Y0P6</accession>
<comment type="cofactor">
    <cofactor evidence="1 9">
        <name>heme</name>
        <dbReference type="ChEBI" id="CHEBI:30413"/>
    </cofactor>
</comment>
<evidence type="ECO:0000256" key="4">
    <source>
        <dbReference type="ARBA" id="ARBA00022617"/>
    </source>
</evidence>
<evidence type="ECO:0000256" key="1">
    <source>
        <dbReference type="ARBA" id="ARBA00001971"/>
    </source>
</evidence>
<dbReference type="PANTHER" id="PTHR46300">
    <property type="entry name" value="P450, PUTATIVE (EUROFUNG)-RELATED-RELATED"/>
    <property type="match status" value="1"/>
</dbReference>
<dbReference type="InterPro" id="IPR002401">
    <property type="entry name" value="Cyt_P450_E_grp-I"/>
</dbReference>
<sequence length="849" mass="93884">MSTDPCFGRFSEWKDDLILPCPEAHAYGLCRELIPSPESMATPTAINTTFGAAYIGVVAAGVLYGVSFVQATYYFIKYRQDVWYIKTLVGAVWFFETVHQVLISHTVYYYVITNYNNPNTLGDIVWSVLLEVLFNGLIGLLVQGFLTLRVWKLSDHNVPLTLAVSSLVLACFGCSVAFTVQSMKLHTWVELGELKGLSMAVNLLGAVADVVIAAALFFFLHSSRTGFKNNSVLATLNARESIRKLGEDSDELSFSLQSLAKSGQRNPNSARSTNISIKIDTMHDYNREHGMDMAEPGVSGERSTPVRRYCIGLSGAVALVPESAMLVPDEDRCSVDGPLLANLAVDAFLCSTDRREGRLLNADSRGLFLRQAATKRPSLPPGPKGLPLVGNILDMPSDKEWLTFAQWGETWGDICSVTVLGQPVIILNSAKVARDMLDKKSAIYSDRPVLQMGGELVGWKNTMVLLPYGDRFRRYRRLFHSLIGSQSAVKRFYPAGELEARRFLRRLLIKPDDLSAQVRITAGAVILRISHGYEVKECHDPFVEIADLATEQFSLSTAPGGFLVDLIPALRHVPKWFPGAGFRRKADQWSATLSEMVDGPHNFVKQQMASGTAQVSFTSTLLEGKCLSAQEEFDIKWSAASLYSGAADTTVSMVNSFFLALALYPEAMKKAQSEIDTVVGNERLPNFEDRPNLPYNNALFLEVLRWHTVVPTAVPHRLMQDDIHEGYFIPKGALVIPNIWKFAHDPRVYSNPFEFNPERFLPAKGRVPEPDPREFCFGICPGLHLADASVFISCVMSLAVFNVSKCVENGVVIEPVHGNTTGTISHPEPFKCSIKPRSEKAVSLILAEP</sequence>
<dbReference type="PANTHER" id="PTHR46300:SF7">
    <property type="entry name" value="P450, PUTATIVE (EUROFUNG)-RELATED"/>
    <property type="match status" value="1"/>
</dbReference>
<dbReference type="GO" id="GO:0004497">
    <property type="term" value="F:monooxygenase activity"/>
    <property type="evidence" value="ECO:0007669"/>
    <property type="project" value="UniProtKB-KW"/>
</dbReference>
<evidence type="ECO:0000256" key="6">
    <source>
        <dbReference type="ARBA" id="ARBA00023002"/>
    </source>
</evidence>
<dbReference type="AlphaFoldDB" id="A0A8H7Y0P6"/>
<dbReference type="InterPro" id="IPR050364">
    <property type="entry name" value="Cytochrome_P450_fung"/>
</dbReference>
<feature type="transmembrane region" description="Helical" evidence="10">
    <location>
        <begin position="52"/>
        <end position="76"/>
    </location>
</feature>
<dbReference type="InterPro" id="IPR001128">
    <property type="entry name" value="Cyt_P450"/>
</dbReference>
<protein>
    <recommendedName>
        <fullName evidence="12">Cytochrome P450</fullName>
    </recommendedName>
</protein>
<feature type="binding site" description="axial binding residue" evidence="9">
    <location>
        <position position="780"/>
    </location>
    <ligand>
        <name>heme</name>
        <dbReference type="ChEBI" id="CHEBI:30413"/>
    </ligand>
    <ligandPart>
        <name>Fe</name>
        <dbReference type="ChEBI" id="CHEBI:18248"/>
    </ligandPart>
</feature>
<evidence type="ECO:0000256" key="7">
    <source>
        <dbReference type="ARBA" id="ARBA00023004"/>
    </source>
</evidence>
<dbReference type="GO" id="GO:0016705">
    <property type="term" value="F:oxidoreductase activity, acting on paired donors, with incorporation or reduction of molecular oxygen"/>
    <property type="evidence" value="ECO:0007669"/>
    <property type="project" value="InterPro"/>
</dbReference>
<keyword evidence="4 9" id="KW-0349">Heme</keyword>
<dbReference type="Gene3D" id="1.10.630.10">
    <property type="entry name" value="Cytochrome P450"/>
    <property type="match status" value="1"/>
</dbReference>
<dbReference type="GO" id="GO:0005506">
    <property type="term" value="F:iron ion binding"/>
    <property type="evidence" value="ECO:0007669"/>
    <property type="project" value="InterPro"/>
</dbReference>
<dbReference type="InterPro" id="IPR036396">
    <property type="entry name" value="Cyt_P450_sf"/>
</dbReference>
<dbReference type="GO" id="GO:0020037">
    <property type="term" value="F:heme binding"/>
    <property type="evidence" value="ECO:0007669"/>
    <property type="project" value="InterPro"/>
</dbReference>
<comment type="caution">
    <text evidence="11">The sequence shown here is derived from an EMBL/GenBank/DDBJ whole genome shotgun (WGS) entry which is preliminary data.</text>
</comment>
<reference evidence="11" key="1">
    <citation type="submission" date="2021-02" db="EMBL/GenBank/DDBJ databases">
        <title>Psilocybe cubensis genome.</title>
        <authorList>
            <person name="Mckernan K.J."/>
            <person name="Crawford S."/>
            <person name="Trippe A."/>
            <person name="Kane L.T."/>
            <person name="Mclaughlin S."/>
        </authorList>
    </citation>
    <scope>NUCLEOTIDE SEQUENCE [LARGE SCALE GENOMIC DNA]</scope>
    <source>
        <strain evidence="11">MGC-MH-2018</strain>
    </source>
</reference>
<keyword evidence="10" id="KW-1133">Transmembrane helix</keyword>
<keyword evidence="5 9" id="KW-0479">Metal-binding</keyword>
<gene>
    <name evidence="11" type="ORF">JR316_005619</name>
</gene>
<evidence type="ECO:0000313" key="11">
    <source>
        <dbReference type="EMBL" id="KAG5169063.1"/>
    </source>
</evidence>
<feature type="transmembrane region" description="Helical" evidence="10">
    <location>
        <begin position="160"/>
        <end position="180"/>
    </location>
</feature>
<keyword evidence="10" id="KW-0812">Transmembrane</keyword>
<dbReference type="CDD" id="cd11065">
    <property type="entry name" value="CYP64-like"/>
    <property type="match status" value="1"/>
</dbReference>
<keyword evidence="10" id="KW-0472">Membrane</keyword>
<evidence type="ECO:0000256" key="10">
    <source>
        <dbReference type="SAM" id="Phobius"/>
    </source>
</evidence>
<evidence type="ECO:0000256" key="8">
    <source>
        <dbReference type="ARBA" id="ARBA00023033"/>
    </source>
</evidence>
<dbReference type="Pfam" id="PF00067">
    <property type="entry name" value="p450"/>
    <property type="match status" value="1"/>
</dbReference>
<comment type="pathway">
    <text evidence="2">Secondary metabolite biosynthesis.</text>
</comment>
<dbReference type="SUPFAM" id="SSF48264">
    <property type="entry name" value="Cytochrome P450"/>
    <property type="match status" value="1"/>
</dbReference>
<evidence type="ECO:0000256" key="9">
    <source>
        <dbReference type="PIRSR" id="PIRSR602401-1"/>
    </source>
</evidence>